<comment type="caution">
    <text evidence="8">The sequence shown here is derived from an EMBL/GenBank/DDBJ whole genome shotgun (WGS) entry which is preliminary data.</text>
</comment>
<keyword evidence="9" id="KW-1185">Reference proteome</keyword>
<dbReference type="PANTHER" id="PTHR13492">
    <property type="entry name" value="RING FINGER PROTEIN 37"/>
    <property type="match status" value="1"/>
</dbReference>
<dbReference type="PROSITE" id="PS50089">
    <property type="entry name" value="ZF_RING_2"/>
    <property type="match status" value="1"/>
</dbReference>
<dbReference type="InterPro" id="IPR001841">
    <property type="entry name" value="Znf_RING"/>
</dbReference>
<dbReference type="PANTHER" id="PTHR13492:SF2">
    <property type="entry name" value="RING FINGER PROTEIN 37"/>
    <property type="match status" value="1"/>
</dbReference>
<feature type="region of interest" description="Disordered" evidence="5">
    <location>
        <begin position="438"/>
        <end position="470"/>
    </location>
</feature>
<dbReference type="Pfam" id="PF04564">
    <property type="entry name" value="U-box"/>
    <property type="match status" value="1"/>
</dbReference>
<dbReference type="Proteomes" id="UP000762676">
    <property type="component" value="Unassembled WGS sequence"/>
</dbReference>
<evidence type="ECO:0000259" key="7">
    <source>
        <dbReference type="PROSITE" id="PS51698"/>
    </source>
</evidence>
<dbReference type="GO" id="GO:0000209">
    <property type="term" value="P:protein polyubiquitination"/>
    <property type="evidence" value="ECO:0007669"/>
    <property type="project" value="TreeGrafter"/>
</dbReference>
<evidence type="ECO:0000313" key="8">
    <source>
        <dbReference type="EMBL" id="GFS27110.1"/>
    </source>
</evidence>
<feature type="compositionally biased region" description="Polar residues" evidence="5">
    <location>
        <begin position="452"/>
        <end position="461"/>
    </location>
</feature>
<dbReference type="GO" id="GO:0034450">
    <property type="term" value="F:ubiquitin-ubiquitin ligase activity"/>
    <property type="evidence" value="ECO:0007669"/>
    <property type="project" value="TreeGrafter"/>
</dbReference>
<gene>
    <name evidence="8" type="ORF">ElyMa_005238300</name>
</gene>
<dbReference type="CDD" id="cd16660">
    <property type="entry name" value="RING-Ubox_RNF37"/>
    <property type="match status" value="1"/>
</dbReference>
<dbReference type="InterPro" id="IPR039847">
    <property type="entry name" value="Ubox5"/>
</dbReference>
<feature type="domain" description="RING-type" evidence="6">
    <location>
        <begin position="510"/>
        <end position="554"/>
    </location>
</feature>
<evidence type="ECO:0000256" key="3">
    <source>
        <dbReference type="ARBA" id="ARBA00022833"/>
    </source>
</evidence>
<protein>
    <submittedName>
        <fullName evidence="8">RING finger protein 37-like</fullName>
    </submittedName>
</protein>
<evidence type="ECO:0000259" key="6">
    <source>
        <dbReference type="PROSITE" id="PS50089"/>
    </source>
</evidence>
<dbReference type="InterPro" id="IPR039925">
    <property type="entry name" value="RNF37_RING-Ubox"/>
</dbReference>
<accession>A0AAV4JZH4</accession>
<dbReference type="GO" id="GO:0005634">
    <property type="term" value="C:nucleus"/>
    <property type="evidence" value="ECO:0007669"/>
    <property type="project" value="TreeGrafter"/>
</dbReference>
<dbReference type="AlphaFoldDB" id="A0AAV4JZH4"/>
<keyword evidence="2 4" id="KW-0863">Zinc-finger</keyword>
<keyword evidence="1" id="KW-0479">Metal-binding</keyword>
<dbReference type="Gene3D" id="3.30.40.10">
    <property type="entry name" value="Zinc/RING finger domain, C3HC4 (zinc finger)"/>
    <property type="match status" value="1"/>
</dbReference>
<dbReference type="InterPro" id="IPR013083">
    <property type="entry name" value="Znf_RING/FYVE/PHD"/>
</dbReference>
<evidence type="ECO:0000256" key="2">
    <source>
        <dbReference type="ARBA" id="ARBA00022771"/>
    </source>
</evidence>
<name>A0AAV4JZH4_9GAST</name>
<dbReference type="EMBL" id="BMAT01010452">
    <property type="protein sequence ID" value="GFS27110.1"/>
    <property type="molecule type" value="Genomic_DNA"/>
</dbReference>
<sequence length="569" mass="62865">MLINFALDCIGTVVTSDKISRDGHECTNLASIDWQTRKKGFIAEHFIKPPVNITFQFPCNIQIYQIFVTPYVGQQLCSQVEIFSASRPRPLFTHGKQKLKSQKEMMPSQGKPNLFADPATKCKPCSDSFATSAQTSLPLFYQVSKVAVSDYRRICFTNPKLDLNSKNIWYTEDEIQCPYKNTMQHHRRELLAAASHVSIRLVYTRHGSSVAVSNIDIWGLPAISVPVSLKSNIAAKFTDFIKRSQAVSVITDSSDCGRKQAVDFSKSSNGEKIEEEGLTIPEEFFDPLTCEVMSIPMLLPCGKNVDLSTLNRFFDSEANYGRAPRDPFTGVVFSENSKPISNIALKSRIDHFLFKHKNDKVTSSVARTLSSGNSGTGVLGKRDADGKRLVGKISSLVSTSIDGKKTPASMMATHCTPDSSKYFLLDPVSQKESDLKIQVSTETKTPDKPTKSVLTVSSPHASSSSQIESKSHEQKLKDSLNCALASILGSTCSKNEEDSVSLPGTKSLKCSLCKNLQYESAILYNSPCNHTICRECLTSQCHSSPMQTIKCGECGCVCKREDFVRKHHI</sequence>
<dbReference type="Pfam" id="PF19318">
    <property type="entry name" value="DUF5918"/>
    <property type="match status" value="1"/>
</dbReference>
<dbReference type="InterPro" id="IPR017907">
    <property type="entry name" value="Znf_RING_CS"/>
</dbReference>
<reference evidence="8 9" key="1">
    <citation type="journal article" date="2021" name="Elife">
        <title>Chloroplast acquisition without the gene transfer in kleptoplastic sea slugs, Plakobranchus ocellatus.</title>
        <authorList>
            <person name="Maeda T."/>
            <person name="Takahashi S."/>
            <person name="Yoshida T."/>
            <person name="Shimamura S."/>
            <person name="Takaki Y."/>
            <person name="Nagai Y."/>
            <person name="Toyoda A."/>
            <person name="Suzuki Y."/>
            <person name="Arimoto A."/>
            <person name="Ishii H."/>
            <person name="Satoh N."/>
            <person name="Nishiyama T."/>
            <person name="Hasebe M."/>
            <person name="Maruyama T."/>
            <person name="Minagawa J."/>
            <person name="Obokata J."/>
            <person name="Shigenobu S."/>
        </authorList>
    </citation>
    <scope>NUCLEOTIDE SEQUENCE [LARGE SCALE GENOMIC DNA]</scope>
</reference>
<keyword evidence="3" id="KW-0862">Zinc</keyword>
<feature type="domain" description="U-box" evidence="7">
    <location>
        <begin position="279"/>
        <end position="359"/>
    </location>
</feature>
<dbReference type="InterPro" id="IPR003613">
    <property type="entry name" value="Ubox_domain"/>
</dbReference>
<dbReference type="PROSITE" id="PS51698">
    <property type="entry name" value="U_BOX"/>
    <property type="match status" value="1"/>
</dbReference>
<proteinExistence type="predicted"/>
<dbReference type="PROSITE" id="PS00518">
    <property type="entry name" value="ZF_RING_1"/>
    <property type="match status" value="1"/>
</dbReference>
<evidence type="ECO:0000313" key="9">
    <source>
        <dbReference type="Proteomes" id="UP000762676"/>
    </source>
</evidence>
<dbReference type="SUPFAM" id="SSF57850">
    <property type="entry name" value="RING/U-box"/>
    <property type="match status" value="1"/>
</dbReference>
<dbReference type="GO" id="GO:0008270">
    <property type="term" value="F:zinc ion binding"/>
    <property type="evidence" value="ECO:0007669"/>
    <property type="project" value="UniProtKB-KW"/>
</dbReference>
<dbReference type="GO" id="GO:0031625">
    <property type="term" value="F:ubiquitin protein ligase binding"/>
    <property type="evidence" value="ECO:0007669"/>
    <property type="project" value="TreeGrafter"/>
</dbReference>
<evidence type="ECO:0000256" key="4">
    <source>
        <dbReference type="PROSITE-ProRule" id="PRU00175"/>
    </source>
</evidence>
<dbReference type="InterPro" id="IPR045696">
    <property type="entry name" value="Ubox5_N"/>
</dbReference>
<evidence type="ECO:0000256" key="5">
    <source>
        <dbReference type="SAM" id="MobiDB-lite"/>
    </source>
</evidence>
<organism evidence="8 9">
    <name type="scientific">Elysia marginata</name>
    <dbReference type="NCBI Taxonomy" id="1093978"/>
    <lineage>
        <taxon>Eukaryota</taxon>
        <taxon>Metazoa</taxon>
        <taxon>Spiralia</taxon>
        <taxon>Lophotrochozoa</taxon>
        <taxon>Mollusca</taxon>
        <taxon>Gastropoda</taxon>
        <taxon>Heterobranchia</taxon>
        <taxon>Euthyneura</taxon>
        <taxon>Panpulmonata</taxon>
        <taxon>Sacoglossa</taxon>
        <taxon>Placobranchoidea</taxon>
        <taxon>Plakobranchidae</taxon>
        <taxon>Elysia</taxon>
    </lineage>
</organism>
<evidence type="ECO:0000256" key="1">
    <source>
        <dbReference type="ARBA" id="ARBA00022723"/>
    </source>
</evidence>
<dbReference type="SMART" id="SM00504">
    <property type="entry name" value="Ubox"/>
    <property type="match status" value="1"/>
</dbReference>